<name>A0A318XRD4_9FIRM</name>
<evidence type="ECO:0000313" key="1">
    <source>
        <dbReference type="EMBL" id="PYG89893.1"/>
    </source>
</evidence>
<dbReference type="InterPro" id="IPR015424">
    <property type="entry name" value="PyrdxlP-dep_Trfase"/>
</dbReference>
<dbReference type="GO" id="GO:0016829">
    <property type="term" value="F:lyase activity"/>
    <property type="evidence" value="ECO:0007669"/>
    <property type="project" value="UniProtKB-KW"/>
</dbReference>
<dbReference type="AlphaFoldDB" id="A0A318XRD4"/>
<comment type="caution">
    <text evidence="1">The sequence shown here is derived from an EMBL/GenBank/DDBJ whole genome shotgun (WGS) entry which is preliminary data.</text>
</comment>
<dbReference type="EMBL" id="QKMR01000002">
    <property type="protein sequence ID" value="PYG89893.1"/>
    <property type="molecule type" value="Genomic_DNA"/>
</dbReference>
<dbReference type="Pfam" id="PF06838">
    <property type="entry name" value="Met_gamma_lyase"/>
    <property type="match status" value="1"/>
</dbReference>
<dbReference type="OrthoDB" id="9764766at2"/>
<dbReference type="Gene3D" id="3.40.640.10">
    <property type="entry name" value="Type I PLP-dependent aspartate aminotransferase-like (Major domain)"/>
    <property type="match status" value="1"/>
</dbReference>
<dbReference type="Proteomes" id="UP000248132">
    <property type="component" value="Unassembled WGS sequence"/>
</dbReference>
<keyword evidence="1" id="KW-0456">Lyase</keyword>
<dbReference type="InterPro" id="IPR015421">
    <property type="entry name" value="PyrdxlP-dep_Trfase_major"/>
</dbReference>
<keyword evidence="2" id="KW-1185">Reference proteome</keyword>
<protein>
    <submittedName>
        <fullName evidence="1">Cystathionine beta-lyase family protein involved in aluminum resistance</fullName>
    </submittedName>
</protein>
<dbReference type="RefSeq" id="WP_110460572.1">
    <property type="nucleotide sequence ID" value="NZ_QKMR01000002.1"/>
</dbReference>
<dbReference type="PANTHER" id="PTHR46658">
    <property type="entry name" value="CYS OR MET METABOLISM PYRIDOXAL-PHOSPHATE-DEPENDENT ENZYME"/>
    <property type="match status" value="1"/>
</dbReference>
<dbReference type="SUPFAM" id="SSF53383">
    <property type="entry name" value="PLP-dependent transferases"/>
    <property type="match status" value="1"/>
</dbReference>
<reference evidence="1 2" key="1">
    <citation type="submission" date="2018-06" db="EMBL/GenBank/DDBJ databases">
        <title>Genomic Encyclopedia of Type Strains, Phase I: the one thousand microbial genomes (KMG-I) project.</title>
        <authorList>
            <person name="Kyrpides N."/>
        </authorList>
    </citation>
    <scope>NUCLEOTIDE SEQUENCE [LARGE SCALE GENOMIC DNA]</scope>
    <source>
        <strain evidence="1 2">DSM 19573</strain>
    </source>
</reference>
<dbReference type="Gene3D" id="3.90.1150.60">
    <property type="entry name" value="Methioning gamme-lyase, C-terminal domain"/>
    <property type="match status" value="1"/>
</dbReference>
<sequence length="431" mass="47214">MNLCTREYLKNNFEIEDRVIELAEQAEKDAKQVFDRIDEIKQINQLKVIKAMQDNKLSDSHFNGTTGYGYDDRGRDVLDSVYAEVFKAEDALVRHHIVSGTQALSLCLFGNLRPGDELAAVTGKPYDTLEEVIGIRGENCGSLKEFGVTYRQVDLKQDGKPDLDSIKKAVSSKTKMAMIQRSRGYSWRDALCIEDIRSIVKTVKAVNNDIIIMVDNCYGEFVEEVEPIEAGADIIAGSLIKNPGGGLAVTGGYIAGKRKLVEQCAYRLTSPGLGKEVGASLGNNRLMFQGLFMAPHVVSESLKGAVFCAALMKRAGFETLPAVDSRRSDIIQAVRFNNADCLIAFCQGIQKGSPVDSYVTPQPWDMPGYDSPVIMAAGAFVQGSSIELSADAPLKEPYVAYMQGGLVYEHVKLGNMIALQKLFAKGMGQHE</sequence>
<dbReference type="PANTHER" id="PTHR46658:SF1">
    <property type="entry name" value="CYS OR MET METABOLISM PYRIDOXAL-PHOSPHATE-DEPENDENT ENZYME"/>
    <property type="match status" value="1"/>
</dbReference>
<dbReference type="InterPro" id="IPR009651">
    <property type="entry name" value="Met_g_lyase_put"/>
</dbReference>
<gene>
    <name evidence="1" type="ORF">LY28_00492</name>
</gene>
<accession>A0A318XRD4</accession>
<organism evidence="1 2">
    <name type="scientific">Ruminiclostridium sufflavum DSM 19573</name>
    <dbReference type="NCBI Taxonomy" id="1121337"/>
    <lineage>
        <taxon>Bacteria</taxon>
        <taxon>Bacillati</taxon>
        <taxon>Bacillota</taxon>
        <taxon>Clostridia</taxon>
        <taxon>Eubacteriales</taxon>
        <taxon>Oscillospiraceae</taxon>
        <taxon>Ruminiclostridium</taxon>
    </lineage>
</organism>
<proteinExistence type="predicted"/>
<evidence type="ECO:0000313" key="2">
    <source>
        <dbReference type="Proteomes" id="UP000248132"/>
    </source>
</evidence>